<dbReference type="InterPro" id="IPR027417">
    <property type="entry name" value="P-loop_NTPase"/>
</dbReference>
<feature type="domain" description="Phage terminase large subunit N-terminal" evidence="1">
    <location>
        <begin position="28"/>
        <end position="214"/>
    </location>
</feature>
<dbReference type="Gene3D" id="3.40.50.300">
    <property type="entry name" value="P-loop containing nucleotide triphosphate hydrolases"/>
    <property type="match status" value="1"/>
</dbReference>
<name>A0A256GEY5_9HYPH</name>
<accession>A0A256GEY5</accession>
<gene>
    <name evidence="2" type="ORF">CEV34_2675</name>
</gene>
<evidence type="ECO:0000313" key="3">
    <source>
        <dbReference type="Proteomes" id="UP000216188"/>
    </source>
</evidence>
<proteinExistence type="predicted"/>
<dbReference type="Gene3D" id="3.30.420.240">
    <property type="match status" value="1"/>
</dbReference>
<keyword evidence="3" id="KW-1185">Reference proteome</keyword>
<dbReference type="Pfam" id="PF04466">
    <property type="entry name" value="Terminase_3"/>
    <property type="match status" value="1"/>
</dbReference>
<dbReference type="EMBL" id="NNRM01000021">
    <property type="protein sequence ID" value="OYR25659.1"/>
    <property type="molecule type" value="Genomic_DNA"/>
</dbReference>
<dbReference type="Proteomes" id="UP000216188">
    <property type="component" value="Unassembled WGS sequence"/>
</dbReference>
<dbReference type="RefSeq" id="WP_179253512.1">
    <property type="nucleotide sequence ID" value="NZ_JBHEEM010000011.1"/>
</dbReference>
<organism evidence="2 3">
    <name type="scientific">Brucella pseudogrignonensis</name>
    <dbReference type="NCBI Taxonomy" id="419475"/>
    <lineage>
        <taxon>Bacteria</taxon>
        <taxon>Pseudomonadati</taxon>
        <taxon>Pseudomonadota</taxon>
        <taxon>Alphaproteobacteria</taxon>
        <taxon>Hyphomicrobiales</taxon>
        <taxon>Brucellaceae</taxon>
        <taxon>Brucella/Ochrobactrum group</taxon>
        <taxon>Brucella</taxon>
    </lineage>
</organism>
<sequence>MSNNLAQRIRIPEVFKPLFRPGARYYGAWGGRGSGKSHAFATRLVLECVHQQIRAVCLREVQNSIKDSVKQLIEDKIGEYGLLGDFDITDQEIRGPNDSLIIFRGLKSHNAASIKSLEGFNRAWVEEAQTVSQKSLDLLIPTLRAEGSELWFSWNPDQPTDPIDKLLRNTANDNAVVVRANFSDNPFFPVALREDMERDKRSDPAKYAHVWLGEYQTLADMQFISWDDVNAAQNRQFKRGAKPVLFGIDVARFGDDRSVLAIREGDVLVDTMKWERLDTQQLSGYISEVAKSRNPQAIFVDGVGVGGGVVDRLRVLGLNVIEVNGGAKAAQDNRYYNKRAEMWGRMREWLRDRGVIHQTEIDLAAELTGPQYKFDPSNRIMLEKKDDMKKRGLRSPDLADALSLTFAEHVVVPHQNMGHFEPQFVAPDENILDSW</sequence>
<dbReference type="InterPro" id="IPR052380">
    <property type="entry name" value="Viral_DNA_packaging_terminase"/>
</dbReference>
<dbReference type="AlphaFoldDB" id="A0A256GEY5"/>
<dbReference type="InterPro" id="IPR006437">
    <property type="entry name" value="Phage_terminase_lsu"/>
</dbReference>
<dbReference type="NCBIfam" id="TIGR01547">
    <property type="entry name" value="phage_term_2"/>
    <property type="match status" value="1"/>
</dbReference>
<comment type="caution">
    <text evidence="2">The sequence shown here is derived from an EMBL/GenBank/DDBJ whole genome shotgun (WGS) entry which is preliminary data.</text>
</comment>
<reference evidence="2 3" key="1">
    <citation type="submission" date="2017-07" db="EMBL/GenBank/DDBJ databases">
        <title>Phylogenetic study on the rhizospheric bacterium Ochrobactrum sp. A44.</title>
        <authorList>
            <person name="Krzyzanowska D.M."/>
            <person name="Ossowicki A."/>
            <person name="Rajewska M."/>
            <person name="Maciag T."/>
            <person name="Kaczynski Z."/>
            <person name="Czerwicka M."/>
            <person name="Jafra S."/>
        </authorList>
    </citation>
    <scope>NUCLEOTIDE SEQUENCE [LARGE SCALE GENOMIC DNA]</scope>
    <source>
        <strain evidence="2 3">CCUG 30717</strain>
    </source>
</reference>
<dbReference type="PANTHER" id="PTHR39184:SF1">
    <property type="entry name" value="PBSX PHAGE TERMINASE LARGE SUBUNIT"/>
    <property type="match status" value="1"/>
</dbReference>
<protein>
    <submittedName>
        <fullName evidence="2">Phage terminase, large subunit, PBSX family</fullName>
    </submittedName>
</protein>
<evidence type="ECO:0000259" key="1">
    <source>
        <dbReference type="Pfam" id="PF04466"/>
    </source>
</evidence>
<evidence type="ECO:0000313" key="2">
    <source>
        <dbReference type="EMBL" id="OYR25659.1"/>
    </source>
</evidence>
<dbReference type="PANTHER" id="PTHR39184">
    <property type="match status" value="1"/>
</dbReference>
<dbReference type="InterPro" id="IPR035412">
    <property type="entry name" value="Terminase_L_N"/>
</dbReference>